<sequence>MPLQPWMKLISVDDHLIEHPTVWQDRLPANLRELGPRIIEIPREGGLPPIQSWEYEGRPYPYIGLNAVAGKKPEEYGLEPVRYDDMIPGCYDPKARLADMDIDGVEAMMCFPSFPRFCGTVFLEAEDKDLALLCVRAYNDFVLDEWCAAAPGRLIPVVILPLWDAQESVREIHRVAAKGAKAISFPDMPHALALPSVHTDFWDPVLSAAEETGIPLCQHFGSGGATSVPQIAPEAPFAVMINLMGTNSMHATADWLFAPTLHKHPKLKIGLSEGGIGWVPYIVERADYVWRKHRYYQNINQDVPPSELFERHFHGCFIEDDFGIANRHIIGVDRITWECDYPHSDSFWPASRKRAEETFADVPDDEVHKIVELNARRFYNLPAAAPVPAGAASS</sequence>
<dbReference type="Proteomes" id="UP001601992">
    <property type="component" value="Unassembled WGS sequence"/>
</dbReference>
<protein>
    <submittedName>
        <fullName evidence="3">Amidohydrolase family protein</fullName>
    </submittedName>
</protein>
<reference evidence="3 4" key="1">
    <citation type="submission" date="2024-10" db="EMBL/GenBank/DDBJ databases">
        <title>The Natural Products Discovery Center: Release of the First 8490 Sequenced Strains for Exploring Actinobacteria Biosynthetic Diversity.</title>
        <authorList>
            <person name="Kalkreuter E."/>
            <person name="Kautsar S.A."/>
            <person name="Yang D."/>
            <person name="Bader C.D."/>
            <person name="Teijaro C.N."/>
            <person name="Fluegel L."/>
            <person name="Davis C.M."/>
            <person name="Simpson J.R."/>
            <person name="Lauterbach L."/>
            <person name="Steele A.D."/>
            <person name="Gui C."/>
            <person name="Meng S."/>
            <person name="Li G."/>
            <person name="Viehrig K."/>
            <person name="Ye F."/>
            <person name="Su P."/>
            <person name="Kiefer A.F."/>
            <person name="Nichols A."/>
            <person name="Cepeda A.J."/>
            <person name="Yan W."/>
            <person name="Fan B."/>
            <person name="Jiang Y."/>
            <person name="Adhikari A."/>
            <person name="Zheng C.-J."/>
            <person name="Schuster L."/>
            <person name="Cowan T.M."/>
            <person name="Smanski M.J."/>
            <person name="Chevrette M.G."/>
            <person name="De Carvalho L.P.S."/>
            <person name="Shen B."/>
        </authorList>
    </citation>
    <scope>NUCLEOTIDE SEQUENCE [LARGE SCALE GENOMIC DNA]</scope>
    <source>
        <strain evidence="3 4">NPDC002593</strain>
    </source>
</reference>
<accession>A0ABW6SCJ8</accession>
<comment type="caution">
    <text evidence="3">The sequence shown here is derived from an EMBL/GenBank/DDBJ whole genome shotgun (WGS) entry which is preliminary data.</text>
</comment>
<dbReference type="InterPro" id="IPR032465">
    <property type="entry name" value="ACMSD"/>
</dbReference>
<dbReference type="Gene3D" id="3.20.20.140">
    <property type="entry name" value="Metal-dependent hydrolases"/>
    <property type="match status" value="1"/>
</dbReference>
<evidence type="ECO:0000256" key="1">
    <source>
        <dbReference type="ARBA" id="ARBA00023239"/>
    </source>
</evidence>
<dbReference type="Pfam" id="PF04909">
    <property type="entry name" value="Amidohydro_2"/>
    <property type="match status" value="1"/>
</dbReference>
<dbReference type="InterPro" id="IPR006680">
    <property type="entry name" value="Amidohydro-rel"/>
</dbReference>
<organism evidence="3 4">
    <name type="scientific">Nocardia jiangxiensis</name>
    <dbReference type="NCBI Taxonomy" id="282685"/>
    <lineage>
        <taxon>Bacteria</taxon>
        <taxon>Bacillati</taxon>
        <taxon>Actinomycetota</taxon>
        <taxon>Actinomycetes</taxon>
        <taxon>Mycobacteriales</taxon>
        <taxon>Nocardiaceae</taxon>
        <taxon>Nocardia</taxon>
    </lineage>
</organism>
<evidence type="ECO:0000313" key="3">
    <source>
        <dbReference type="EMBL" id="MFF3574027.1"/>
    </source>
</evidence>
<evidence type="ECO:0000259" key="2">
    <source>
        <dbReference type="Pfam" id="PF04909"/>
    </source>
</evidence>
<dbReference type="EMBL" id="JBIAQY010000023">
    <property type="protein sequence ID" value="MFF3574027.1"/>
    <property type="molecule type" value="Genomic_DNA"/>
</dbReference>
<name>A0ABW6SCJ8_9NOCA</name>
<gene>
    <name evidence="3" type="ORF">ACFYXQ_40410</name>
</gene>
<dbReference type="SUPFAM" id="SSF51556">
    <property type="entry name" value="Metallo-dependent hydrolases"/>
    <property type="match status" value="1"/>
</dbReference>
<dbReference type="InterPro" id="IPR032466">
    <property type="entry name" value="Metal_Hydrolase"/>
</dbReference>
<keyword evidence="1" id="KW-0456">Lyase</keyword>
<dbReference type="PANTHER" id="PTHR21240">
    <property type="entry name" value="2-AMINO-3-CARBOXYLMUCONATE-6-SEMIALDEHYDE DECARBOXYLASE"/>
    <property type="match status" value="1"/>
</dbReference>
<proteinExistence type="predicted"/>
<dbReference type="RefSeq" id="WP_085997879.1">
    <property type="nucleotide sequence ID" value="NZ_JBIAQY010000023.1"/>
</dbReference>
<evidence type="ECO:0000313" key="4">
    <source>
        <dbReference type="Proteomes" id="UP001601992"/>
    </source>
</evidence>
<feature type="domain" description="Amidohydrolase-related" evidence="2">
    <location>
        <begin position="88"/>
        <end position="381"/>
    </location>
</feature>
<keyword evidence="4" id="KW-1185">Reference proteome</keyword>
<dbReference type="PANTHER" id="PTHR21240:SF28">
    <property type="entry name" value="ISO-OROTATE DECARBOXYLASE (EUROFUNG)"/>
    <property type="match status" value="1"/>
</dbReference>